<proteinExistence type="predicted"/>
<dbReference type="Pfam" id="PF09084">
    <property type="entry name" value="NMT1"/>
    <property type="match status" value="1"/>
</dbReference>
<evidence type="ECO:0000259" key="2">
    <source>
        <dbReference type="Pfam" id="PF09084"/>
    </source>
</evidence>
<comment type="caution">
    <text evidence="3">The sequence shown here is derived from an EMBL/GenBank/DDBJ whole genome shotgun (WGS) entry which is preliminary data.</text>
</comment>
<protein>
    <submittedName>
        <fullName evidence="3">Nitrate ABC transporter substrate-binding protein</fullName>
    </submittedName>
</protein>
<dbReference type="Proteomes" id="UP000321798">
    <property type="component" value="Unassembled WGS sequence"/>
</dbReference>
<dbReference type="PANTHER" id="PTHR31528:SF3">
    <property type="entry name" value="THIAMINE BIOSYNTHESIS PROTEIN HI_0357-RELATED"/>
    <property type="match status" value="1"/>
</dbReference>
<keyword evidence="4" id="KW-1185">Reference proteome</keyword>
<evidence type="ECO:0000256" key="1">
    <source>
        <dbReference type="SAM" id="MobiDB-lite"/>
    </source>
</evidence>
<accession>A0A512PHM2</accession>
<sequence>MPTHTPFATRVSRAAGAPRTARSTRTARRLLDPRRSVPAAAGLASLLLLSACSSASEAADATQTGTASGSEISAERCEANRAAGTITYITGYQYQSSAGILEAVAAEKLGYFDDLCLDVQIQPGTGDTSANAQLVAAGTAQVTSLGNEAEVLKAVAGGVDITGVLTWAHVPIATLMTGTDITDLTQLEGKTLGHKGSLPAPLRAMLVEEGVDVDAITQVEVGYDPSVLPRGQVQALTGYKSNEPLLLEDMGEDVTLWNPEDYGVAGSFGALAVNPTFAATYPQAVSDYLRAVVHAFDYCTDNGAECVGYAAELGGSGYDVAHNEKVWATEAGLAASSTPEGSPLGFLDADLTAAEGQTLVDSGELTEVPAFADAFDPSYLEVIYDGAELQWPGE</sequence>
<feature type="domain" description="SsuA/THI5-like" evidence="2">
    <location>
        <begin position="104"/>
        <end position="302"/>
    </location>
</feature>
<reference evidence="3 4" key="1">
    <citation type="submission" date="2019-07" db="EMBL/GenBank/DDBJ databases">
        <title>Whole genome shotgun sequence of Cellulomonas soli NBRC 109434.</title>
        <authorList>
            <person name="Hosoyama A."/>
            <person name="Uohara A."/>
            <person name="Ohji S."/>
            <person name="Ichikawa N."/>
        </authorList>
    </citation>
    <scope>NUCLEOTIDE SEQUENCE [LARGE SCALE GENOMIC DNA]</scope>
    <source>
        <strain evidence="3 4">NBRC 109434</strain>
    </source>
</reference>
<dbReference type="PANTHER" id="PTHR31528">
    <property type="entry name" value="4-AMINO-5-HYDROXYMETHYL-2-METHYLPYRIMIDINE PHOSPHATE SYNTHASE THI11-RELATED"/>
    <property type="match status" value="1"/>
</dbReference>
<evidence type="ECO:0000313" key="4">
    <source>
        <dbReference type="Proteomes" id="UP000321798"/>
    </source>
</evidence>
<dbReference type="EMBL" id="BKAL01000015">
    <property type="protein sequence ID" value="GEP70686.1"/>
    <property type="molecule type" value="Genomic_DNA"/>
</dbReference>
<feature type="region of interest" description="Disordered" evidence="1">
    <location>
        <begin position="1"/>
        <end position="25"/>
    </location>
</feature>
<organism evidence="3 4">
    <name type="scientific">Cellulomonas soli</name>
    <dbReference type="NCBI Taxonomy" id="931535"/>
    <lineage>
        <taxon>Bacteria</taxon>
        <taxon>Bacillati</taxon>
        <taxon>Actinomycetota</taxon>
        <taxon>Actinomycetes</taxon>
        <taxon>Micrococcales</taxon>
        <taxon>Cellulomonadaceae</taxon>
        <taxon>Cellulomonas</taxon>
    </lineage>
</organism>
<dbReference type="Gene3D" id="3.40.190.10">
    <property type="entry name" value="Periplasmic binding protein-like II"/>
    <property type="match status" value="2"/>
</dbReference>
<gene>
    <name evidence="3" type="ORF">CSO01_34010</name>
</gene>
<dbReference type="SUPFAM" id="SSF53850">
    <property type="entry name" value="Periplasmic binding protein-like II"/>
    <property type="match status" value="1"/>
</dbReference>
<dbReference type="InterPro" id="IPR027939">
    <property type="entry name" value="NMT1/THI5"/>
</dbReference>
<dbReference type="RefSeq" id="WP_146954461.1">
    <property type="nucleotide sequence ID" value="NZ_BAABBJ010000012.1"/>
</dbReference>
<dbReference type="AlphaFoldDB" id="A0A512PHM2"/>
<dbReference type="OrthoDB" id="3565657at2"/>
<evidence type="ECO:0000313" key="3">
    <source>
        <dbReference type="EMBL" id="GEP70686.1"/>
    </source>
</evidence>
<dbReference type="GO" id="GO:0009228">
    <property type="term" value="P:thiamine biosynthetic process"/>
    <property type="evidence" value="ECO:0007669"/>
    <property type="project" value="InterPro"/>
</dbReference>
<feature type="compositionally biased region" description="Low complexity" evidence="1">
    <location>
        <begin position="13"/>
        <end position="24"/>
    </location>
</feature>
<dbReference type="InterPro" id="IPR015168">
    <property type="entry name" value="SsuA/THI5"/>
</dbReference>
<name>A0A512PHM2_9CELL</name>